<reference evidence="3 4" key="1">
    <citation type="submission" date="2020-08" db="EMBL/GenBank/DDBJ databases">
        <title>Genomic Encyclopedia of Type Strains, Phase IV (KMG-V): Genome sequencing to study the core and pangenomes of soil and plant-associated prokaryotes.</title>
        <authorList>
            <person name="Whitman W."/>
        </authorList>
    </citation>
    <scope>NUCLEOTIDE SEQUENCE [LARGE SCALE GENOMIC DNA]</scope>
    <source>
        <strain evidence="3 4">ANJLi2</strain>
    </source>
</reference>
<evidence type="ECO:0000256" key="2">
    <source>
        <dbReference type="SAM" id="SignalP"/>
    </source>
</evidence>
<accession>A0ABR6PL66</accession>
<feature type="compositionally biased region" description="Pro residues" evidence="1">
    <location>
        <begin position="310"/>
        <end position="330"/>
    </location>
</feature>
<dbReference type="RefSeq" id="WP_076373977.1">
    <property type="nucleotide sequence ID" value="NZ_FTMG01000006.1"/>
</dbReference>
<evidence type="ECO:0000313" key="3">
    <source>
        <dbReference type="EMBL" id="MBB6110470.1"/>
    </source>
</evidence>
<dbReference type="EMBL" id="JACHCB010000007">
    <property type="protein sequence ID" value="MBB6110470.1"/>
    <property type="molecule type" value="Genomic_DNA"/>
</dbReference>
<sequence length="565" mass="61061">MHRPIIKKASWLLLATACLAAVIINSCKKDSRTDQQNSVTYPAIAQAKSWYESAYPVNAPKISNQAAGTNSDLSQIIKPDWQHTTSYKRGDQPVLEIPIDPSAKFAQSMKNMTTNSIVYSKDNSRSSFLLLKDGEQYNAYIMTVIADEAYLKNDMTKLDHNKYNKRDTDFSGVVLYSTPKGTFVSGWFYKNGSIIHTMQPNSSAATGGGQKVQSLHPDLAQVNCTDWYQYSEVDGTVVDVKYLGPTCDYSGGGGDNSGKGGAPSGSGGGAGSAGSTPSKPTPPPCAGTNSSTLKVQSTDGHLVVYKNVVQPPPGDGDGTFPPPTMPPPPPPSTPCTITIPVPTIVDSLGKKYPCTKVLIAALPNLNTNIAQLIYQAFSTNTSNDIIFLEGDPAHFTGTDADEDGYTNTDKVNGVLISSVYINPAVLANSTNEYRLVTLYHEALHAFLNSEHTTLGDAAFASKYPMINVFPRQNFSQVVNADKYDYYIDPAYQTKIVGKDHLTMADYFVNGLRDAILAYNPSFPSDRALALAQTGIIQTKTDLFKNYNDAERDVTKGTSVGHKCSP</sequence>
<evidence type="ECO:0008006" key="5">
    <source>
        <dbReference type="Google" id="ProtNLM"/>
    </source>
</evidence>
<proteinExistence type="predicted"/>
<keyword evidence="2" id="KW-0732">Signal</keyword>
<evidence type="ECO:0000313" key="4">
    <source>
        <dbReference type="Proteomes" id="UP000541583"/>
    </source>
</evidence>
<dbReference type="Proteomes" id="UP000541583">
    <property type="component" value="Unassembled WGS sequence"/>
</dbReference>
<feature type="region of interest" description="Disordered" evidence="1">
    <location>
        <begin position="306"/>
        <end position="330"/>
    </location>
</feature>
<comment type="caution">
    <text evidence="3">The sequence shown here is derived from an EMBL/GenBank/DDBJ whole genome shotgun (WGS) entry which is preliminary data.</text>
</comment>
<keyword evidence="4" id="KW-1185">Reference proteome</keyword>
<feature type="region of interest" description="Disordered" evidence="1">
    <location>
        <begin position="254"/>
        <end position="293"/>
    </location>
</feature>
<organism evidence="3 4">
    <name type="scientific">Mucilaginibacter lappiensis</name>
    <dbReference type="NCBI Taxonomy" id="354630"/>
    <lineage>
        <taxon>Bacteria</taxon>
        <taxon>Pseudomonadati</taxon>
        <taxon>Bacteroidota</taxon>
        <taxon>Sphingobacteriia</taxon>
        <taxon>Sphingobacteriales</taxon>
        <taxon>Sphingobacteriaceae</taxon>
        <taxon>Mucilaginibacter</taxon>
    </lineage>
</organism>
<feature type="signal peptide" evidence="2">
    <location>
        <begin position="1"/>
        <end position="20"/>
    </location>
</feature>
<name>A0ABR6PL66_9SPHI</name>
<feature type="chain" id="PRO_5046739393" description="Substrate import-associated zinc metallohydrolase lipoprotein" evidence="2">
    <location>
        <begin position="21"/>
        <end position="565"/>
    </location>
</feature>
<evidence type="ECO:0000256" key="1">
    <source>
        <dbReference type="SAM" id="MobiDB-lite"/>
    </source>
</evidence>
<gene>
    <name evidence="3" type="ORF">HDF23_003226</name>
</gene>
<protein>
    <recommendedName>
        <fullName evidence="5">Substrate import-associated zinc metallohydrolase lipoprotein</fullName>
    </recommendedName>
</protein>
<feature type="compositionally biased region" description="Gly residues" evidence="1">
    <location>
        <begin position="254"/>
        <end position="272"/>
    </location>
</feature>